<reference evidence="6" key="1">
    <citation type="submission" date="2022-12" db="EMBL/GenBank/DDBJ databases">
        <title>Genome assemblies of Blomia tropicalis.</title>
        <authorList>
            <person name="Cui Y."/>
        </authorList>
    </citation>
    <scope>NUCLEOTIDE SEQUENCE</scope>
    <source>
        <tissue evidence="6">Adult mites</tissue>
    </source>
</reference>
<evidence type="ECO:0000256" key="3">
    <source>
        <dbReference type="ARBA" id="ARBA00022691"/>
    </source>
</evidence>
<feature type="domain" description="SET" evidence="5">
    <location>
        <begin position="15"/>
        <end position="351"/>
    </location>
</feature>
<evidence type="ECO:0000256" key="1">
    <source>
        <dbReference type="ARBA" id="ARBA00022603"/>
    </source>
</evidence>
<dbReference type="AlphaFoldDB" id="A0A9Q0RM52"/>
<dbReference type="GO" id="GO:0032259">
    <property type="term" value="P:methylation"/>
    <property type="evidence" value="ECO:0007669"/>
    <property type="project" value="UniProtKB-KW"/>
</dbReference>
<keyword evidence="7" id="KW-1185">Reference proteome</keyword>
<proteinExistence type="predicted"/>
<keyword evidence="3" id="KW-0949">S-adenosyl-L-methionine</keyword>
<dbReference type="GO" id="GO:0045814">
    <property type="term" value="P:negative regulation of gene expression, epigenetic"/>
    <property type="evidence" value="ECO:0007669"/>
    <property type="project" value="TreeGrafter"/>
</dbReference>
<keyword evidence="2" id="KW-0808">Transferase</keyword>
<keyword evidence="1" id="KW-0489">Methyltransferase</keyword>
<sequence>MTPQNMLVMAKKYKLGTESGSSYRLNGKPGLFATSSIYTGESILEERPLIGSQFIWNAEYKYDACQYCLQPLQTAEEVVQHLTGNVEQKLPYLQQCCTIDRSKHVTCDCGERYCSLECRQYAWDTYHQVLCTAANHQSGNNLKQSIKKLCEFWKNCHFPPETISIMLLVKLFAKIKLATNREELISKIQQFGKFSESYRDLIMNKLLGDRYLDKIIIIRDMVGQIIYELYFDQFLSDQSFVHFFALIVYHARAISTNSFTTWSENVERLVANDPSETNQVDLLIENLYKKMQDIHGPFINCEGSGLYELSSMINHSCQPNAEICFPFNNHVLAIKALESIEPEQEITISYLDECLQLSSRHTRMKILQENFYLNCTCPKCETQRNDPDVTSDEDNEESDAKPSDEEMNCD</sequence>
<dbReference type="EMBL" id="JAPWDV010000002">
    <property type="protein sequence ID" value="KAJ6219366.1"/>
    <property type="molecule type" value="Genomic_DNA"/>
</dbReference>
<dbReference type="PROSITE" id="PS50280">
    <property type="entry name" value="SET"/>
    <property type="match status" value="1"/>
</dbReference>
<dbReference type="Pfam" id="PF00856">
    <property type="entry name" value="SET"/>
    <property type="match status" value="1"/>
</dbReference>
<dbReference type="SUPFAM" id="SSF82199">
    <property type="entry name" value="SET domain"/>
    <property type="match status" value="1"/>
</dbReference>
<evidence type="ECO:0000313" key="6">
    <source>
        <dbReference type="EMBL" id="KAJ6219366.1"/>
    </source>
</evidence>
<dbReference type="Proteomes" id="UP001142055">
    <property type="component" value="Chromosome 2"/>
</dbReference>
<dbReference type="InterPro" id="IPR046341">
    <property type="entry name" value="SET_dom_sf"/>
</dbReference>
<dbReference type="Gene3D" id="1.10.220.160">
    <property type="match status" value="1"/>
</dbReference>
<dbReference type="InterPro" id="IPR001214">
    <property type="entry name" value="SET_dom"/>
</dbReference>
<gene>
    <name evidence="6" type="ORF">RDWZM_005178</name>
</gene>
<evidence type="ECO:0000313" key="7">
    <source>
        <dbReference type="Proteomes" id="UP001142055"/>
    </source>
</evidence>
<evidence type="ECO:0000259" key="5">
    <source>
        <dbReference type="PROSITE" id="PS50280"/>
    </source>
</evidence>
<comment type="caution">
    <text evidence="6">The sequence shown here is derived from an EMBL/GenBank/DDBJ whole genome shotgun (WGS) entry which is preliminary data.</text>
</comment>
<protein>
    <recommendedName>
        <fullName evidence="5">SET domain-containing protein</fullName>
    </recommendedName>
</protein>
<dbReference type="Gene3D" id="2.170.270.10">
    <property type="entry name" value="SET domain"/>
    <property type="match status" value="1"/>
</dbReference>
<organism evidence="6 7">
    <name type="scientific">Blomia tropicalis</name>
    <name type="common">Mite</name>
    <dbReference type="NCBI Taxonomy" id="40697"/>
    <lineage>
        <taxon>Eukaryota</taxon>
        <taxon>Metazoa</taxon>
        <taxon>Ecdysozoa</taxon>
        <taxon>Arthropoda</taxon>
        <taxon>Chelicerata</taxon>
        <taxon>Arachnida</taxon>
        <taxon>Acari</taxon>
        <taxon>Acariformes</taxon>
        <taxon>Sarcoptiformes</taxon>
        <taxon>Astigmata</taxon>
        <taxon>Glycyphagoidea</taxon>
        <taxon>Echimyopodidae</taxon>
        <taxon>Blomia</taxon>
    </lineage>
</organism>
<accession>A0A9Q0RM52</accession>
<dbReference type="PANTHER" id="PTHR46402">
    <property type="entry name" value="SET AND MYND DOMAIN-CONTAINING PROTEIN 5"/>
    <property type="match status" value="1"/>
</dbReference>
<evidence type="ECO:0000256" key="4">
    <source>
        <dbReference type="SAM" id="MobiDB-lite"/>
    </source>
</evidence>
<dbReference type="Gene3D" id="6.10.140.2220">
    <property type="match status" value="1"/>
</dbReference>
<feature type="region of interest" description="Disordered" evidence="4">
    <location>
        <begin position="383"/>
        <end position="410"/>
    </location>
</feature>
<dbReference type="OMA" id="LMAMYQQ"/>
<dbReference type="GO" id="GO:0042799">
    <property type="term" value="F:histone H4K20 methyltransferase activity"/>
    <property type="evidence" value="ECO:0007669"/>
    <property type="project" value="TreeGrafter"/>
</dbReference>
<dbReference type="PANTHER" id="PTHR46402:SF2">
    <property type="entry name" value="HISTONE-LYSINE N-TRIMETHYLTRANSFERASE SMYD5"/>
    <property type="match status" value="1"/>
</dbReference>
<name>A0A9Q0RM52_BLOTA</name>
<evidence type="ECO:0000256" key="2">
    <source>
        <dbReference type="ARBA" id="ARBA00022679"/>
    </source>
</evidence>